<keyword evidence="1" id="KW-0812">Transmembrane</keyword>
<keyword evidence="1" id="KW-1133">Transmembrane helix</keyword>
<organism evidence="2">
    <name type="scientific">uncultured Caudovirales phage</name>
    <dbReference type="NCBI Taxonomy" id="2100421"/>
    <lineage>
        <taxon>Viruses</taxon>
        <taxon>Duplodnaviria</taxon>
        <taxon>Heunggongvirae</taxon>
        <taxon>Uroviricota</taxon>
        <taxon>Caudoviricetes</taxon>
        <taxon>Peduoviridae</taxon>
        <taxon>Maltschvirus</taxon>
        <taxon>Maltschvirus maltsch</taxon>
    </lineage>
</organism>
<sequence>MFVDGWMLFAIYFIAVLSLAVSVYSLWSLEEIRLYYSRRNDKRSNTSAKSVTLDKKRSQAAGYYDKFIGK</sequence>
<accession>A0A6J7WHN7</accession>
<keyword evidence="1" id="KW-0472">Membrane</keyword>
<evidence type="ECO:0000256" key="1">
    <source>
        <dbReference type="SAM" id="Phobius"/>
    </source>
</evidence>
<name>A0A6J7WHN7_9CAUD</name>
<gene>
    <name evidence="2" type="ORF">UFOVP190_276</name>
</gene>
<protein>
    <submittedName>
        <fullName evidence="2">Uncharacterized protein</fullName>
    </submittedName>
</protein>
<dbReference type="EMBL" id="LR798243">
    <property type="protein sequence ID" value="CAB5214820.1"/>
    <property type="molecule type" value="Genomic_DNA"/>
</dbReference>
<evidence type="ECO:0000313" key="2">
    <source>
        <dbReference type="EMBL" id="CAB5214820.1"/>
    </source>
</evidence>
<feature type="transmembrane region" description="Helical" evidence="1">
    <location>
        <begin position="6"/>
        <end position="29"/>
    </location>
</feature>
<proteinExistence type="predicted"/>
<reference evidence="2" key="1">
    <citation type="submission" date="2020-05" db="EMBL/GenBank/DDBJ databases">
        <authorList>
            <person name="Chiriac C."/>
            <person name="Salcher M."/>
            <person name="Ghai R."/>
            <person name="Kavagutti S V."/>
        </authorList>
    </citation>
    <scope>NUCLEOTIDE SEQUENCE</scope>
</reference>